<evidence type="ECO:0000313" key="4">
    <source>
        <dbReference type="Proteomes" id="UP000540412"/>
    </source>
</evidence>
<dbReference type="PANTHER" id="PTHR24094:SF15">
    <property type="entry name" value="AMP-DEPENDENT SYNTHETASE_LIGASE DOMAIN-CONTAINING PROTEIN-RELATED"/>
    <property type="match status" value="1"/>
</dbReference>
<feature type="signal peptide" evidence="1">
    <location>
        <begin position="1"/>
        <end position="26"/>
    </location>
</feature>
<dbReference type="EMBL" id="JACHIT010000002">
    <property type="protein sequence ID" value="MBB5916902.1"/>
    <property type="molecule type" value="Genomic_DNA"/>
</dbReference>
<proteinExistence type="predicted"/>
<evidence type="ECO:0000259" key="2">
    <source>
        <dbReference type="Pfam" id="PF07510"/>
    </source>
</evidence>
<reference evidence="3 4" key="1">
    <citation type="submission" date="2020-08" db="EMBL/GenBank/DDBJ databases">
        <title>Sequencing the genomes of 1000 actinobacteria strains.</title>
        <authorList>
            <person name="Klenk H.-P."/>
        </authorList>
    </citation>
    <scope>NUCLEOTIDE SEQUENCE [LARGE SCALE GENOMIC DNA]</scope>
    <source>
        <strain evidence="3 4">DSM 43582</strain>
    </source>
</reference>
<name>A0A7W9PIW2_9NOCA</name>
<dbReference type="PANTHER" id="PTHR24094">
    <property type="entry name" value="SECRETED PROTEIN"/>
    <property type="match status" value="1"/>
</dbReference>
<dbReference type="AlphaFoldDB" id="A0A7W9PIW2"/>
<accession>A0A7W9PIW2</accession>
<sequence length="208" mass="22489">MRGLTMVVCVAISAAAVACLPGTAGAEPPGIPDAGAARDMLGSLRVADEGSMSGYSREKFPHWSTVSGECTTREEVLRRDGTGVEVDGSCRPTAGTWESPYDGKTITKPSEIDIDHIVPLAEAWRSGADEWSTDQREKFANDLEHPQLIAVSAASNRAKGDQDPTQWMPPNASYRCTYAEMWVASKSAWQLTIQQDEQDTLRNILAGC</sequence>
<gene>
    <name evidence="3" type="ORF">BJY24_005814</name>
</gene>
<organism evidence="3 4">
    <name type="scientific">Nocardia transvalensis</name>
    <dbReference type="NCBI Taxonomy" id="37333"/>
    <lineage>
        <taxon>Bacteria</taxon>
        <taxon>Bacillati</taxon>
        <taxon>Actinomycetota</taxon>
        <taxon>Actinomycetes</taxon>
        <taxon>Mycobacteriales</taxon>
        <taxon>Nocardiaceae</taxon>
        <taxon>Nocardia</taxon>
    </lineage>
</organism>
<feature type="domain" description="GmrSD restriction endonucleases C-terminal" evidence="2">
    <location>
        <begin position="95"/>
        <end position="203"/>
    </location>
</feature>
<dbReference type="InterPro" id="IPR011089">
    <property type="entry name" value="GmrSD_C"/>
</dbReference>
<dbReference type="Proteomes" id="UP000540412">
    <property type="component" value="Unassembled WGS sequence"/>
</dbReference>
<dbReference type="RefSeq" id="WP_246461653.1">
    <property type="nucleotide sequence ID" value="NZ_JACHIT010000002.1"/>
</dbReference>
<keyword evidence="4" id="KW-1185">Reference proteome</keyword>
<evidence type="ECO:0000313" key="3">
    <source>
        <dbReference type="EMBL" id="MBB5916902.1"/>
    </source>
</evidence>
<protein>
    <recommendedName>
        <fullName evidence="2">GmrSD restriction endonucleases C-terminal domain-containing protein</fullName>
    </recommendedName>
</protein>
<dbReference type="PROSITE" id="PS51257">
    <property type="entry name" value="PROKAR_LIPOPROTEIN"/>
    <property type="match status" value="1"/>
</dbReference>
<feature type="chain" id="PRO_5031412513" description="GmrSD restriction endonucleases C-terminal domain-containing protein" evidence="1">
    <location>
        <begin position="27"/>
        <end position="208"/>
    </location>
</feature>
<dbReference type="Pfam" id="PF07510">
    <property type="entry name" value="GmrSD_C"/>
    <property type="match status" value="1"/>
</dbReference>
<keyword evidence="1" id="KW-0732">Signal</keyword>
<comment type="caution">
    <text evidence="3">The sequence shown here is derived from an EMBL/GenBank/DDBJ whole genome shotgun (WGS) entry which is preliminary data.</text>
</comment>
<evidence type="ECO:0000256" key="1">
    <source>
        <dbReference type="SAM" id="SignalP"/>
    </source>
</evidence>